<reference evidence="2 3" key="1">
    <citation type="submission" date="2024-01" db="EMBL/GenBank/DDBJ databases">
        <title>Genome assemblies of Stephania.</title>
        <authorList>
            <person name="Yang L."/>
        </authorList>
    </citation>
    <scope>NUCLEOTIDE SEQUENCE [LARGE SCALE GENOMIC DNA]</scope>
    <source>
        <strain evidence="2">JXDWG</strain>
        <tissue evidence="2">Leaf</tissue>
    </source>
</reference>
<dbReference type="PANTHER" id="PTHR35286">
    <property type="entry name" value="EXPRESSED PROTEIN"/>
    <property type="match status" value="1"/>
</dbReference>
<feature type="compositionally biased region" description="Acidic residues" evidence="1">
    <location>
        <begin position="64"/>
        <end position="74"/>
    </location>
</feature>
<feature type="region of interest" description="Disordered" evidence="1">
    <location>
        <begin position="26"/>
        <end position="81"/>
    </location>
</feature>
<dbReference type="Proteomes" id="UP001419268">
    <property type="component" value="Unassembled WGS sequence"/>
</dbReference>
<dbReference type="AlphaFoldDB" id="A0AAP0J3J3"/>
<accession>A0AAP0J3J3</accession>
<evidence type="ECO:0000313" key="3">
    <source>
        <dbReference type="Proteomes" id="UP001419268"/>
    </source>
</evidence>
<name>A0AAP0J3J3_9MAGN</name>
<evidence type="ECO:0000256" key="1">
    <source>
        <dbReference type="SAM" id="MobiDB-lite"/>
    </source>
</evidence>
<comment type="caution">
    <text evidence="2">The sequence shown here is derived from an EMBL/GenBank/DDBJ whole genome shotgun (WGS) entry which is preliminary data.</text>
</comment>
<gene>
    <name evidence="2" type="ORF">Scep_015752</name>
</gene>
<dbReference type="PANTHER" id="PTHR35286:SF1">
    <property type="entry name" value="EXPRESSED PROTEIN"/>
    <property type="match status" value="1"/>
</dbReference>
<keyword evidence="3" id="KW-1185">Reference proteome</keyword>
<protein>
    <submittedName>
        <fullName evidence="2">Uncharacterized protein</fullName>
    </submittedName>
</protein>
<sequence length="209" mass="23244">MSSFNNNSSNSNNSSFDSLVLQSLMGRLQLRPPPPPPTTSPLLLSQSFEDLFLNPTEQHSSEDSYSEGEEEEDPDKTLLSKEESKLEKDIIRLILTGNSQTLKPNSGQAVSIGDHHVCVAYHEDPGSDYRVWEWHGHIMLFDLENGYSPEYIYGNYFERLLVRTPAAKKEEKDGNLGLRELIGGGAAAGDSVSGRILRRGMNAAATRRF</sequence>
<dbReference type="EMBL" id="JBBNAG010000006">
    <property type="protein sequence ID" value="KAK9126906.1"/>
    <property type="molecule type" value="Genomic_DNA"/>
</dbReference>
<proteinExistence type="predicted"/>
<organism evidence="2 3">
    <name type="scientific">Stephania cephalantha</name>
    <dbReference type="NCBI Taxonomy" id="152367"/>
    <lineage>
        <taxon>Eukaryota</taxon>
        <taxon>Viridiplantae</taxon>
        <taxon>Streptophyta</taxon>
        <taxon>Embryophyta</taxon>
        <taxon>Tracheophyta</taxon>
        <taxon>Spermatophyta</taxon>
        <taxon>Magnoliopsida</taxon>
        <taxon>Ranunculales</taxon>
        <taxon>Menispermaceae</taxon>
        <taxon>Menispermoideae</taxon>
        <taxon>Cissampelideae</taxon>
        <taxon>Stephania</taxon>
    </lineage>
</organism>
<evidence type="ECO:0000313" key="2">
    <source>
        <dbReference type="EMBL" id="KAK9126906.1"/>
    </source>
</evidence>